<keyword evidence="2 4" id="KW-0689">Ribosomal protein</keyword>
<protein>
    <submittedName>
        <fullName evidence="5">Ribosomal protein S18</fullName>
    </submittedName>
</protein>
<accession>A0A7S6TBR4</accession>
<dbReference type="AlphaFoldDB" id="A0A7S6TBR4"/>
<keyword evidence="3 4" id="KW-0687">Ribonucleoprotein</keyword>
<dbReference type="PANTHER" id="PTHR13479">
    <property type="entry name" value="30S RIBOSOMAL PROTEIN S18"/>
    <property type="match status" value="1"/>
</dbReference>
<keyword evidence="5" id="KW-0934">Plastid</keyword>
<dbReference type="InterPro" id="IPR001648">
    <property type="entry name" value="Ribosomal_bS18"/>
</dbReference>
<proteinExistence type="inferred from homology"/>
<evidence type="ECO:0000313" key="5">
    <source>
        <dbReference type="EMBL" id="QOU10583.1"/>
    </source>
</evidence>
<dbReference type="GO" id="GO:0005763">
    <property type="term" value="C:mitochondrial small ribosomal subunit"/>
    <property type="evidence" value="ECO:0007669"/>
    <property type="project" value="TreeGrafter"/>
</dbReference>
<organism evidence="5">
    <name type="scientific">Pedospumella sp. Jangsampo120217C5</name>
    <dbReference type="NCBI Taxonomy" id="2782409"/>
    <lineage>
        <taxon>Eukaryota</taxon>
        <taxon>Sar</taxon>
        <taxon>Stramenopiles</taxon>
        <taxon>Ochrophyta</taxon>
        <taxon>Chrysophyceae</taxon>
        <taxon>Chromulinales</taxon>
        <taxon>Chromulinaceae</taxon>
        <taxon>Pedospumella</taxon>
    </lineage>
</organism>
<geneLocation type="plastid" evidence="5"/>
<dbReference type="Gene3D" id="4.10.640.10">
    <property type="entry name" value="Ribosomal protein S18"/>
    <property type="match status" value="1"/>
</dbReference>
<dbReference type="GO" id="GO:0070181">
    <property type="term" value="F:small ribosomal subunit rRNA binding"/>
    <property type="evidence" value="ECO:0007669"/>
    <property type="project" value="TreeGrafter"/>
</dbReference>
<gene>
    <name evidence="5" type="primary">rps18</name>
    <name evidence="5" type="ORF">PedoPt_p008</name>
</gene>
<dbReference type="EMBL" id="MN935477">
    <property type="protein sequence ID" value="QOU10583.1"/>
    <property type="molecule type" value="Genomic_DNA"/>
</dbReference>
<dbReference type="GO" id="GO:0003735">
    <property type="term" value="F:structural constituent of ribosome"/>
    <property type="evidence" value="ECO:0007669"/>
    <property type="project" value="InterPro"/>
</dbReference>
<dbReference type="Pfam" id="PF01084">
    <property type="entry name" value="Ribosomal_S18"/>
    <property type="match status" value="1"/>
</dbReference>
<evidence type="ECO:0000256" key="4">
    <source>
        <dbReference type="RuleBase" id="RU003910"/>
    </source>
</evidence>
<dbReference type="GO" id="GO:0006412">
    <property type="term" value="P:translation"/>
    <property type="evidence" value="ECO:0007669"/>
    <property type="project" value="InterPro"/>
</dbReference>
<comment type="similarity">
    <text evidence="1 4">Belongs to the bacterial ribosomal protein bS18 family.</text>
</comment>
<evidence type="ECO:0000256" key="3">
    <source>
        <dbReference type="ARBA" id="ARBA00023274"/>
    </source>
</evidence>
<evidence type="ECO:0000256" key="2">
    <source>
        <dbReference type="ARBA" id="ARBA00022980"/>
    </source>
</evidence>
<name>A0A7S6TBR4_9STRA</name>
<reference evidence="5" key="1">
    <citation type="journal article" date="2020" name="Front. Plant Sci.">
        <title>Comparative Plastid Genomics of Non-Photosynthetic Chrysophytes: Genome Reduction and Compaction.</title>
        <authorList>
            <person name="Kim J.I."/>
            <person name="Jeong M."/>
            <person name="Archibald J.M."/>
            <person name="Shin W."/>
        </authorList>
    </citation>
    <scope>NUCLEOTIDE SEQUENCE</scope>
    <source>
        <strain evidence="5">Jangsampo120217C5</strain>
    </source>
</reference>
<dbReference type="PANTHER" id="PTHR13479:SF40">
    <property type="entry name" value="SMALL RIBOSOMAL SUBUNIT PROTEIN BS18M"/>
    <property type="match status" value="1"/>
</dbReference>
<dbReference type="InterPro" id="IPR036870">
    <property type="entry name" value="Ribosomal_bS18_sf"/>
</dbReference>
<dbReference type="HAMAP" id="MF_00270">
    <property type="entry name" value="Ribosomal_bS18"/>
    <property type="match status" value="1"/>
</dbReference>
<sequence>MATNYVSKNRNIGVALKKKHATWNQRLPKEFPNKPKNLRTKKSLQYILILKKFENLINFKNIRLLKVFLTVNGKIRPRRKTRVSTQQQRLIAKSIKKARSVGLIPYTCSVKI</sequence>
<dbReference type="SUPFAM" id="SSF46911">
    <property type="entry name" value="Ribosomal protein S18"/>
    <property type="match status" value="1"/>
</dbReference>
<evidence type="ECO:0000256" key="1">
    <source>
        <dbReference type="ARBA" id="ARBA00005589"/>
    </source>
</evidence>
<dbReference type="PRINTS" id="PR00974">
    <property type="entry name" value="RIBOSOMALS18"/>
</dbReference>
<dbReference type="NCBIfam" id="TIGR00165">
    <property type="entry name" value="S18"/>
    <property type="match status" value="1"/>
</dbReference>